<comment type="caution">
    <text evidence="5">The sequence shown here is derived from an EMBL/GenBank/DDBJ whole genome shotgun (WGS) entry which is preliminary data.</text>
</comment>
<reference evidence="5 6" key="1">
    <citation type="submission" date="2019-03" db="EMBL/GenBank/DDBJ databases">
        <title>Genomic Encyclopedia of Type Strains, Phase III (KMG-III): the genomes of soil and plant-associated and newly described type strains.</title>
        <authorList>
            <person name="Whitman W."/>
        </authorList>
    </citation>
    <scope>NUCLEOTIDE SEQUENCE [LARGE SCALE GENOMIC DNA]</scope>
    <source>
        <strain evidence="5 6">DSM 27373</strain>
    </source>
</reference>
<comment type="similarity">
    <text evidence="1 3">Belongs to the type-B carboxylesterase/lipase family.</text>
</comment>
<feature type="domain" description="Carboxylesterase type B" evidence="4">
    <location>
        <begin position="26"/>
        <end position="311"/>
    </location>
</feature>
<name>A0A4R7G7K9_9MICC</name>
<accession>A0A4R7G7K9</accession>
<dbReference type="GO" id="GO:0016787">
    <property type="term" value="F:hydrolase activity"/>
    <property type="evidence" value="ECO:0007669"/>
    <property type="project" value="UniProtKB-KW"/>
</dbReference>
<dbReference type="InterPro" id="IPR002018">
    <property type="entry name" value="CarbesteraseB"/>
</dbReference>
<evidence type="ECO:0000313" key="5">
    <source>
        <dbReference type="EMBL" id="TDS87407.1"/>
    </source>
</evidence>
<protein>
    <recommendedName>
        <fullName evidence="3">Carboxylic ester hydrolase</fullName>
        <ecNumber evidence="3">3.1.1.-</ecNumber>
    </recommendedName>
</protein>
<sequence>MSAEYSFIPPCGPVIAGSVGPVVKASGIPYARAQRFQPPRPAGDWTEPYAALDPSPACPQWRIRELEPVVGTQAGGLPQDEDCQNLTVTMPLDRQPGELLPVMVWIHGGSYISGAGDAPIYDPAALVSEQRVIVVAVTYRLGAFGFLGGHGRPANLGLLDQLCALEWVQRNIDAFGGDPEQVTLFGQSAGGDAIAHLMATPDAPRLFRRAIMQSPPLGISRGRHKMASAMAAAAPEVSAQASIKEVLRVQERARAAAARFGLRGLMPFGTQYGASPLPVESKIEDAWKAVAPHIDIMITHTAEEARLFIPVARPVSWIRELPVIGSPAMTLLSRLGTRLIYVTGIRTFARRHRRAGGRAHYFIVDWAAPDNFFGSAHGIDLALLFGTRANTQGLGLLEGASWEQIQETGRAARALWAGFARGAELPAEGRIPGVSVGEHRVRTG</sequence>
<evidence type="ECO:0000259" key="4">
    <source>
        <dbReference type="Pfam" id="PF00135"/>
    </source>
</evidence>
<evidence type="ECO:0000256" key="3">
    <source>
        <dbReference type="RuleBase" id="RU361235"/>
    </source>
</evidence>
<dbReference type="InterPro" id="IPR019826">
    <property type="entry name" value="Carboxylesterase_B_AS"/>
</dbReference>
<evidence type="ECO:0000256" key="1">
    <source>
        <dbReference type="ARBA" id="ARBA00005964"/>
    </source>
</evidence>
<proteinExistence type="inferred from homology"/>
<dbReference type="Gene3D" id="3.40.50.1820">
    <property type="entry name" value="alpha/beta hydrolase"/>
    <property type="match status" value="1"/>
</dbReference>
<evidence type="ECO:0000256" key="2">
    <source>
        <dbReference type="ARBA" id="ARBA00022801"/>
    </source>
</evidence>
<dbReference type="EC" id="3.1.1.-" evidence="3"/>
<dbReference type="Proteomes" id="UP000294506">
    <property type="component" value="Unassembled WGS sequence"/>
</dbReference>
<dbReference type="EMBL" id="SOAN01000001">
    <property type="protein sequence ID" value="TDS87407.1"/>
    <property type="molecule type" value="Genomic_DNA"/>
</dbReference>
<keyword evidence="2 3" id="KW-0378">Hydrolase</keyword>
<gene>
    <name evidence="5" type="ORF">EV640_101191</name>
</gene>
<dbReference type="SUPFAM" id="SSF53474">
    <property type="entry name" value="alpha/beta-Hydrolases"/>
    <property type="match status" value="1"/>
</dbReference>
<dbReference type="InterPro" id="IPR029058">
    <property type="entry name" value="AB_hydrolase_fold"/>
</dbReference>
<dbReference type="Pfam" id="PF00135">
    <property type="entry name" value="COesterase"/>
    <property type="match status" value="1"/>
</dbReference>
<dbReference type="PROSITE" id="PS00122">
    <property type="entry name" value="CARBOXYLESTERASE_B_1"/>
    <property type="match status" value="1"/>
</dbReference>
<dbReference type="AlphaFoldDB" id="A0A4R7G7K9"/>
<organism evidence="5 6">
    <name type="scientific">Nesterenkonia aurantiaca</name>
    <dbReference type="NCBI Taxonomy" id="1436010"/>
    <lineage>
        <taxon>Bacteria</taxon>
        <taxon>Bacillati</taxon>
        <taxon>Actinomycetota</taxon>
        <taxon>Actinomycetes</taxon>
        <taxon>Micrococcales</taxon>
        <taxon>Micrococcaceae</taxon>
        <taxon>Nesterenkonia</taxon>
    </lineage>
</organism>
<dbReference type="PANTHER" id="PTHR11559">
    <property type="entry name" value="CARBOXYLESTERASE"/>
    <property type="match status" value="1"/>
</dbReference>
<dbReference type="RefSeq" id="WP_133725508.1">
    <property type="nucleotide sequence ID" value="NZ_SOAN01000001.1"/>
</dbReference>
<keyword evidence="6" id="KW-1185">Reference proteome</keyword>
<dbReference type="InterPro" id="IPR050309">
    <property type="entry name" value="Type-B_Carboxylest/Lipase"/>
</dbReference>
<evidence type="ECO:0000313" key="6">
    <source>
        <dbReference type="Proteomes" id="UP000294506"/>
    </source>
</evidence>